<proteinExistence type="predicted"/>
<name>A0A5B7J6A3_PORTR</name>
<sequence length="28" mass="3038">MTLLSHDPETPSTGSGLRVRRKVGEGQE</sequence>
<accession>A0A5B7J6A3</accession>
<evidence type="ECO:0000313" key="3">
    <source>
        <dbReference type="Proteomes" id="UP000324222"/>
    </source>
</evidence>
<dbReference type="AlphaFoldDB" id="A0A5B7J6A3"/>
<feature type="region of interest" description="Disordered" evidence="1">
    <location>
        <begin position="1"/>
        <end position="28"/>
    </location>
</feature>
<dbReference type="Proteomes" id="UP000324222">
    <property type="component" value="Unassembled WGS sequence"/>
</dbReference>
<evidence type="ECO:0000256" key="1">
    <source>
        <dbReference type="SAM" id="MobiDB-lite"/>
    </source>
</evidence>
<keyword evidence="3" id="KW-1185">Reference proteome</keyword>
<dbReference type="EMBL" id="VSRR010081178">
    <property type="protein sequence ID" value="MPC89486.1"/>
    <property type="molecule type" value="Genomic_DNA"/>
</dbReference>
<evidence type="ECO:0000313" key="2">
    <source>
        <dbReference type="EMBL" id="MPC89486.1"/>
    </source>
</evidence>
<reference evidence="2 3" key="1">
    <citation type="submission" date="2019-05" db="EMBL/GenBank/DDBJ databases">
        <title>Another draft genome of Portunus trituberculatus and its Hox gene families provides insights of decapod evolution.</title>
        <authorList>
            <person name="Jeong J.-H."/>
            <person name="Song I."/>
            <person name="Kim S."/>
            <person name="Choi T."/>
            <person name="Kim D."/>
            <person name="Ryu S."/>
            <person name="Kim W."/>
        </authorList>
    </citation>
    <scope>NUCLEOTIDE SEQUENCE [LARGE SCALE GENOMIC DNA]</scope>
    <source>
        <tissue evidence="2">Muscle</tissue>
    </source>
</reference>
<gene>
    <name evidence="2" type="ORF">E2C01_084437</name>
</gene>
<organism evidence="2 3">
    <name type="scientific">Portunus trituberculatus</name>
    <name type="common">Swimming crab</name>
    <name type="synonym">Neptunus trituberculatus</name>
    <dbReference type="NCBI Taxonomy" id="210409"/>
    <lineage>
        <taxon>Eukaryota</taxon>
        <taxon>Metazoa</taxon>
        <taxon>Ecdysozoa</taxon>
        <taxon>Arthropoda</taxon>
        <taxon>Crustacea</taxon>
        <taxon>Multicrustacea</taxon>
        <taxon>Malacostraca</taxon>
        <taxon>Eumalacostraca</taxon>
        <taxon>Eucarida</taxon>
        <taxon>Decapoda</taxon>
        <taxon>Pleocyemata</taxon>
        <taxon>Brachyura</taxon>
        <taxon>Eubrachyura</taxon>
        <taxon>Portunoidea</taxon>
        <taxon>Portunidae</taxon>
        <taxon>Portuninae</taxon>
        <taxon>Portunus</taxon>
    </lineage>
</organism>
<comment type="caution">
    <text evidence="2">The sequence shown here is derived from an EMBL/GenBank/DDBJ whole genome shotgun (WGS) entry which is preliminary data.</text>
</comment>
<protein>
    <submittedName>
        <fullName evidence="2">Uncharacterized protein</fullName>
    </submittedName>
</protein>